<dbReference type="AlphaFoldDB" id="A0A255Y0F0"/>
<accession>A0A255Y0F0</accession>
<dbReference type="EMBL" id="NOXS01000005">
    <property type="protein sequence ID" value="OYQ22739.1"/>
    <property type="molecule type" value="Genomic_DNA"/>
</dbReference>
<proteinExistence type="predicted"/>
<evidence type="ECO:0000313" key="1">
    <source>
        <dbReference type="EMBL" id="OYQ22739.1"/>
    </source>
</evidence>
<evidence type="ECO:0000313" key="2">
    <source>
        <dbReference type="Proteomes" id="UP000216361"/>
    </source>
</evidence>
<keyword evidence="2" id="KW-1185">Reference proteome</keyword>
<dbReference type="InterPro" id="IPR018755">
    <property type="entry name" value="Phage_Mu_Gp48"/>
</dbReference>
<dbReference type="Proteomes" id="UP000216361">
    <property type="component" value="Unassembled WGS sequence"/>
</dbReference>
<reference evidence="1 2" key="1">
    <citation type="submission" date="2017-07" db="EMBL/GenBank/DDBJ databases">
        <title>Elstera cyanobacteriorum sp. nov., a novel bacterium isolated from cyanobacterial aggregates in a eutrophic lake.</title>
        <authorList>
            <person name="Cai H."/>
        </authorList>
    </citation>
    <scope>NUCLEOTIDE SEQUENCE [LARGE SCALE GENOMIC DNA]</scope>
    <source>
        <strain evidence="1 2">TH019</strain>
    </source>
</reference>
<sequence length="285" mass="31708">MCPSARRRMCRLDRNNCRSSAALRGCKAMAALTPSVLCRCLIKRWTDPTPIVRPACGLGLDAYLHLLLQLLPRGEVWPREPESVQVKLMTAIAAMFALPSPADKVSFDSTDDAFSETGPTFDLDQGRVSGWHLEERVCRLLNELDPRVLVELLARWEVWLGLPDICMPKVTGLDARRQRIVAKENAVGGASVPYFTELAALLGFDIQIEEPFPLGAGCLRGGHRAGCCCTWIVHVRCVELEEGVTLPEAQAMLECLFQRLKPAHTAVFFRYGSSYCQNSDPDRCF</sequence>
<gene>
    <name evidence="1" type="ORF">CHR90_00080</name>
</gene>
<dbReference type="Pfam" id="PF10076">
    <property type="entry name" value="Phage_Mu_Gp48"/>
    <property type="match status" value="1"/>
</dbReference>
<protein>
    <submittedName>
        <fullName evidence="1">Uncharacterized protein</fullName>
    </submittedName>
</protein>
<name>A0A255Y0F0_9PROT</name>
<organism evidence="1 2">
    <name type="scientific">Elstera cyanobacteriorum</name>
    <dbReference type="NCBI Taxonomy" id="2022747"/>
    <lineage>
        <taxon>Bacteria</taxon>
        <taxon>Pseudomonadati</taxon>
        <taxon>Pseudomonadota</taxon>
        <taxon>Alphaproteobacteria</taxon>
        <taxon>Rhodospirillales</taxon>
        <taxon>Rhodospirillaceae</taxon>
        <taxon>Elstera</taxon>
    </lineage>
</organism>
<comment type="caution">
    <text evidence="1">The sequence shown here is derived from an EMBL/GenBank/DDBJ whole genome shotgun (WGS) entry which is preliminary data.</text>
</comment>